<keyword evidence="5" id="KW-0997">Cell inner membrane</keyword>
<dbReference type="GO" id="GO:0005886">
    <property type="term" value="C:plasma membrane"/>
    <property type="evidence" value="ECO:0007669"/>
    <property type="project" value="UniProtKB-SubCell"/>
</dbReference>
<keyword evidence="11 13" id="KW-0408">Iron</keyword>
<keyword evidence="6 13" id="KW-0349">Heme</keyword>
<evidence type="ECO:0000256" key="10">
    <source>
        <dbReference type="ARBA" id="ARBA00022989"/>
    </source>
</evidence>
<protein>
    <submittedName>
        <fullName evidence="14">Cytochrome ubiquinol oxidase subunit I</fullName>
    </submittedName>
</protein>
<dbReference type="GO" id="GO:0070069">
    <property type="term" value="C:cytochrome complex"/>
    <property type="evidence" value="ECO:0007669"/>
    <property type="project" value="UniProtKB-UniRule"/>
</dbReference>
<keyword evidence="15" id="KW-1185">Reference proteome</keyword>
<dbReference type="InterPro" id="IPR002585">
    <property type="entry name" value="Cyt-d_ubiquinol_oxidase_su_1"/>
</dbReference>
<name>A0A5K8AF18_9BACT</name>
<dbReference type="AlphaFoldDB" id="A0A5K8AF18"/>
<dbReference type="PANTHER" id="PTHR30365:SF0">
    <property type="entry name" value="CYTOCHROME BD-I UBIQUINOL OXIDASE SUBUNIT 1"/>
    <property type="match status" value="1"/>
</dbReference>
<evidence type="ECO:0000256" key="4">
    <source>
        <dbReference type="ARBA" id="ARBA00022475"/>
    </source>
</evidence>
<evidence type="ECO:0000256" key="1">
    <source>
        <dbReference type="ARBA" id="ARBA00004429"/>
    </source>
</evidence>
<organism evidence="14 15">
    <name type="scientific">Desulfosarcina ovata subsp. ovata</name>
    <dbReference type="NCBI Taxonomy" id="2752305"/>
    <lineage>
        <taxon>Bacteria</taxon>
        <taxon>Pseudomonadati</taxon>
        <taxon>Thermodesulfobacteriota</taxon>
        <taxon>Desulfobacteria</taxon>
        <taxon>Desulfobacterales</taxon>
        <taxon>Desulfosarcinaceae</taxon>
        <taxon>Desulfosarcina</taxon>
    </lineage>
</organism>
<keyword evidence="12 13" id="KW-0472">Membrane</keyword>
<evidence type="ECO:0000256" key="13">
    <source>
        <dbReference type="PIRNR" id="PIRNR006446"/>
    </source>
</evidence>
<dbReference type="GO" id="GO:0046872">
    <property type="term" value="F:metal ion binding"/>
    <property type="evidence" value="ECO:0007669"/>
    <property type="project" value="UniProtKB-UniRule"/>
</dbReference>
<dbReference type="GO" id="GO:0016682">
    <property type="term" value="F:oxidoreductase activity, acting on diphenols and related substances as donors, oxygen as acceptor"/>
    <property type="evidence" value="ECO:0007669"/>
    <property type="project" value="TreeGrafter"/>
</dbReference>
<dbReference type="RefSeq" id="WP_155312143.1">
    <property type="nucleotide sequence ID" value="NZ_AP021879.1"/>
</dbReference>
<gene>
    <name evidence="14" type="primary">cydA</name>
    <name evidence="14" type="ORF">DSCOOX_43670</name>
</gene>
<proteinExistence type="inferred from homology"/>
<keyword evidence="4 13" id="KW-1003">Cell membrane</keyword>
<evidence type="ECO:0000256" key="3">
    <source>
        <dbReference type="ARBA" id="ARBA00022448"/>
    </source>
</evidence>
<reference evidence="14 15" key="1">
    <citation type="submission" date="2019-11" db="EMBL/GenBank/DDBJ databases">
        <title>Comparative genomics of hydrocarbon-degrading Desulfosarcina strains.</title>
        <authorList>
            <person name="Watanabe M."/>
            <person name="Kojima H."/>
            <person name="Fukui M."/>
        </authorList>
    </citation>
    <scope>NUCLEOTIDE SEQUENCE [LARGE SCALE GENOMIC DNA]</scope>
    <source>
        <strain evidence="15">oXyS1</strain>
    </source>
</reference>
<dbReference type="GO" id="GO:0020037">
    <property type="term" value="F:heme binding"/>
    <property type="evidence" value="ECO:0007669"/>
    <property type="project" value="TreeGrafter"/>
</dbReference>
<comment type="subcellular location">
    <subcellularLocation>
        <location evidence="1">Cell inner membrane</location>
        <topology evidence="1">Multi-pass membrane protein</topology>
    </subcellularLocation>
</comment>
<evidence type="ECO:0000256" key="7">
    <source>
        <dbReference type="ARBA" id="ARBA00022692"/>
    </source>
</evidence>
<feature type="transmembrane region" description="Helical" evidence="13">
    <location>
        <begin position="217"/>
        <end position="235"/>
    </location>
</feature>
<dbReference type="PANTHER" id="PTHR30365">
    <property type="entry name" value="CYTOCHROME D UBIQUINOL OXIDASE"/>
    <property type="match status" value="1"/>
</dbReference>
<dbReference type="GO" id="GO:0019646">
    <property type="term" value="P:aerobic electron transport chain"/>
    <property type="evidence" value="ECO:0007669"/>
    <property type="project" value="InterPro"/>
</dbReference>
<keyword evidence="3 13" id="KW-0813">Transport</keyword>
<dbReference type="Proteomes" id="UP000422108">
    <property type="component" value="Chromosome"/>
</dbReference>
<feature type="transmembrane region" description="Helical" evidence="13">
    <location>
        <begin position="351"/>
        <end position="374"/>
    </location>
</feature>
<feature type="transmembrane region" description="Helical" evidence="13">
    <location>
        <begin position="320"/>
        <end position="342"/>
    </location>
</feature>
<keyword evidence="7 13" id="KW-0812">Transmembrane</keyword>
<keyword evidence="9 13" id="KW-0249">Electron transport</keyword>
<evidence type="ECO:0000256" key="8">
    <source>
        <dbReference type="ARBA" id="ARBA00022723"/>
    </source>
</evidence>
<keyword evidence="10 13" id="KW-1133">Transmembrane helix</keyword>
<dbReference type="PIRSF" id="PIRSF006446">
    <property type="entry name" value="Cyt_quinol_oxidase_1"/>
    <property type="match status" value="1"/>
</dbReference>
<evidence type="ECO:0000256" key="5">
    <source>
        <dbReference type="ARBA" id="ARBA00022519"/>
    </source>
</evidence>
<evidence type="ECO:0000256" key="12">
    <source>
        <dbReference type="ARBA" id="ARBA00023136"/>
    </source>
</evidence>
<feature type="transmembrane region" description="Helical" evidence="13">
    <location>
        <begin position="128"/>
        <end position="150"/>
    </location>
</feature>
<evidence type="ECO:0000256" key="6">
    <source>
        <dbReference type="ARBA" id="ARBA00022617"/>
    </source>
</evidence>
<feature type="transmembrane region" description="Helical" evidence="13">
    <location>
        <begin position="12"/>
        <end position="33"/>
    </location>
</feature>
<dbReference type="Pfam" id="PF01654">
    <property type="entry name" value="Cyt_bd_oxida_I"/>
    <property type="match status" value="1"/>
</dbReference>
<comment type="similarity">
    <text evidence="2 13">Belongs to the cytochrome ubiquinol oxidase subunit 1 family.</text>
</comment>
<evidence type="ECO:0000256" key="11">
    <source>
        <dbReference type="ARBA" id="ARBA00023004"/>
    </source>
</evidence>
<feature type="transmembrane region" description="Helical" evidence="13">
    <location>
        <begin position="53"/>
        <end position="70"/>
    </location>
</feature>
<feature type="transmembrane region" description="Helical" evidence="13">
    <location>
        <begin position="90"/>
        <end position="116"/>
    </location>
</feature>
<evidence type="ECO:0000313" key="14">
    <source>
        <dbReference type="EMBL" id="BBO91187.1"/>
    </source>
</evidence>
<sequence length="438" mass="48384">MDVVMLSRLQFAAATMFHFLFVPLTLGLSALVAYMETRYVKTGDETYLNMTKFWGKLFLINFALGVVTGITLEFQFGTNWSRYSAYMGDIFGSLLAIEASLAFFLESTFIGIWIFGWKKLSKKAHATVMWLVAGAGNISAVWILLANGWMQQPVGFTIRNGRAELTDFLAVVTNPFGLLEIVHTIPSAFLLSAFFIMGISAWHLLKKEHIDFFTRSFNIGLVVGLVTSLVVVITGDLHAVHVTRTQPAKLAAMESHWETQAQAPIVLFAIPDEANEGNKIEIGSLPGVLSFLGHHDFNATVTGLRDIPKDERPPVLPTFVSFRTMVALGTLFPLLTIVGMFLRKRLLESRWYLWTMLLAIPLPYLAMEMGWVLAEVGRQPWIVYGLLKTAAAASPIAEAQVMTTLVGFILVYGLLGIAGFYLIANFAGKGPQTASENS</sequence>
<evidence type="ECO:0000256" key="9">
    <source>
        <dbReference type="ARBA" id="ARBA00022982"/>
    </source>
</evidence>
<feature type="transmembrane region" description="Helical" evidence="13">
    <location>
        <begin position="405"/>
        <end position="424"/>
    </location>
</feature>
<evidence type="ECO:0000313" key="15">
    <source>
        <dbReference type="Proteomes" id="UP000422108"/>
    </source>
</evidence>
<keyword evidence="8 13" id="KW-0479">Metal-binding</keyword>
<accession>A0A5K8AF18</accession>
<dbReference type="GO" id="GO:0009055">
    <property type="term" value="F:electron transfer activity"/>
    <property type="evidence" value="ECO:0007669"/>
    <property type="project" value="UniProtKB-UniRule"/>
</dbReference>
<feature type="transmembrane region" description="Helical" evidence="13">
    <location>
        <begin position="185"/>
        <end position="205"/>
    </location>
</feature>
<dbReference type="EMBL" id="AP021879">
    <property type="protein sequence ID" value="BBO91187.1"/>
    <property type="molecule type" value="Genomic_DNA"/>
</dbReference>
<evidence type="ECO:0000256" key="2">
    <source>
        <dbReference type="ARBA" id="ARBA00009819"/>
    </source>
</evidence>